<evidence type="ECO:0000313" key="11">
    <source>
        <dbReference type="EMBL" id="GAV63673.1"/>
    </source>
</evidence>
<evidence type="ECO:0000256" key="10">
    <source>
        <dbReference type="SAM" id="MobiDB-lite"/>
    </source>
</evidence>
<dbReference type="PANTHER" id="PTHR14527:SF2">
    <property type="entry name" value="PROTEIN MIS12 HOMOLOG"/>
    <property type="match status" value="1"/>
</dbReference>
<sequence>MYLDRWKEEDRIFEMEGSESEAIFNSLNINPQQFINSTLNNVDDILDDFIAFYHHKASTLLKIESTDRSQHLIEGIRRIREMIESVLGKRLGMWEMYCLHHSFAVPEGFTLPQNNESPNESSLSQDSISDPDLDAQLDSLREKLTAVGKESGELISELRTLEKQSASSDHCAGLINEALKLYEEKSVHDMFQEMVRTSSELRTKMEKLRTRRIDVENNKMEKIYSSNRELTNQGKGISNAKLEDLQVILADIKSM</sequence>
<dbReference type="InParanoid" id="A0A1Q3B7C3"/>
<keyword evidence="12" id="KW-1185">Reference proteome</keyword>
<organism evidence="11 12">
    <name type="scientific">Cephalotus follicularis</name>
    <name type="common">Albany pitcher plant</name>
    <dbReference type="NCBI Taxonomy" id="3775"/>
    <lineage>
        <taxon>Eukaryota</taxon>
        <taxon>Viridiplantae</taxon>
        <taxon>Streptophyta</taxon>
        <taxon>Embryophyta</taxon>
        <taxon>Tracheophyta</taxon>
        <taxon>Spermatophyta</taxon>
        <taxon>Magnoliopsida</taxon>
        <taxon>eudicotyledons</taxon>
        <taxon>Gunneridae</taxon>
        <taxon>Pentapetalae</taxon>
        <taxon>rosids</taxon>
        <taxon>fabids</taxon>
        <taxon>Oxalidales</taxon>
        <taxon>Cephalotaceae</taxon>
        <taxon>Cephalotus</taxon>
    </lineage>
</organism>
<evidence type="ECO:0000313" key="12">
    <source>
        <dbReference type="Proteomes" id="UP000187406"/>
    </source>
</evidence>
<feature type="compositionally biased region" description="Polar residues" evidence="10">
    <location>
        <begin position="111"/>
        <end position="128"/>
    </location>
</feature>
<dbReference type="FunCoup" id="A0A1Q3B7C3">
    <property type="interactions" value="497"/>
</dbReference>
<evidence type="ECO:0000256" key="2">
    <source>
        <dbReference type="ARBA" id="ARBA00008643"/>
    </source>
</evidence>
<dbReference type="OrthoDB" id="1884855at2759"/>
<keyword evidence="5" id="KW-0498">Mitosis</keyword>
<dbReference type="GO" id="GO:0005634">
    <property type="term" value="C:nucleus"/>
    <property type="evidence" value="ECO:0007669"/>
    <property type="project" value="InterPro"/>
</dbReference>
<comment type="similarity">
    <text evidence="2">Belongs to the mis12 family.</text>
</comment>
<dbReference type="AlphaFoldDB" id="A0A1Q3B7C3"/>
<dbReference type="GO" id="GO:0051382">
    <property type="term" value="P:kinetochore assembly"/>
    <property type="evidence" value="ECO:0007669"/>
    <property type="project" value="TreeGrafter"/>
</dbReference>
<proteinExistence type="inferred from homology"/>
<dbReference type="Pfam" id="PF05859">
    <property type="entry name" value="Mis12"/>
    <property type="match status" value="1"/>
</dbReference>
<dbReference type="STRING" id="3775.A0A1Q3B7C3"/>
<feature type="region of interest" description="Disordered" evidence="10">
    <location>
        <begin position="110"/>
        <end position="132"/>
    </location>
</feature>
<dbReference type="InterPro" id="IPR008685">
    <property type="entry name" value="Centromere_Mis12"/>
</dbReference>
<evidence type="ECO:0000256" key="6">
    <source>
        <dbReference type="ARBA" id="ARBA00022838"/>
    </source>
</evidence>
<protein>
    <submittedName>
        <fullName evidence="11">Mis12 domain-containing protein</fullName>
    </submittedName>
</protein>
<evidence type="ECO:0000256" key="8">
    <source>
        <dbReference type="ARBA" id="ARBA00023306"/>
    </source>
</evidence>
<comment type="caution">
    <text evidence="11">The sequence shown here is derived from an EMBL/GenBank/DDBJ whole genome shotgun (WGS) entry which is preliminary data.</text>
</comment>
<dbReference type="Proteomes" id="UP000187406">
    <property type="component" value="Unassembled WGS sequence"/>
</dbReference>
<dbReference type="GO" id="GO:0000444">
    <property type="term" value="C:MIS12/MIND type complex"/>
    <property type="evidence" value="ECO:0007669"/>
    <property type="project" value="TreeGrafter"/>
</dbReference>
<evidence type="ECO:0000256" key="3">
    <source>
        <dbReference type="ARBA" id="ARBA00022454"/>
    </source>
</evidence>
<keyword evidence="3" id="KW-0158">Chromosome</keyword>
<keyword evidence="9" id="KW-0137">Centromere</keyword>
<keyword evidence="4" id="KW-0132">Cell division</keyword>
<keyword evidence="6" id="KW-0995">Kinetochore</keyword>
<keyword evidence="7" id="KW-0175">Coiled coil</keyword>
<evidence type="ECO:0000256" key="4">
    <source>
        <dbReference type="ARBA" id="ARBA00022618"/>
    </source>
</evidence>
<dbReference type="GO" id="GO:0051301">
    <property type="term" value="P:cell division"/>
    <property type="evidence" value="ECO:0007669"/>
    <property type="project" value="UniProtKB-KW"/>
</dbReference>
<dbReference type="PANTHER" id="PTHR14527">
    <property type="entry name" value="PROTEIN MIS12 HOMOLOG"/>
    <property type="match status" value="1"/>
</dbReference>
<comment type="subcellular location">
    <subcellularLocation>
        <location evidence="1">Chromosome</location>
        <location evidence="1">Centromere</location>
        <location evidence="1">Kinetochore</location>
    </subcellularLocation>
</comment>
<evidence type="ECO:0000256" key="5">
    <source>
        <dbReference type="ARBA" id="ARBA00022776"/>
    </source>
</evidence>
<accession>A0A1Q3B7C3</accession>
<evidence type="ECO:0000256" key="7">
    <source>
        <dbReference type="ARBA" id="ARBA00023054"/>
    </source>
</evidence>
<keyword evidence="8" id="KW-0131">Cell cycle</keyword>
<evidence type="ECO:0000256" key="9">
    <source>
        <dbReference type="ARBA" id="ARBA00023328"/>
    </source>
</evidence>
<gene>
    <name evidence="11" type="ORF">CFOL_v3_07191</name>
</gene>
<dbReference type="EMBL" id="BDDD01000313">
    <property type="protein sequence ID" value="GAV63673.1"/>
    <property type="molecule type" value="Genomic_DNA"/>
</dbReference>
<evidence type="ECO:0000256" key="1">
    <source>
        <dbReference type="ARBA" id="ARBA00004629"/>
    </source>
</evidence>
<reference evidence="12" key="1">
    <citation type="submission" date="2016-04" db="EMBL/GenBank/DDBJ databases">
        <title>Cephalotus genome sequencing.</title>
        <authorList>
            <person name="Fukushima K."/>
            <person name="Hasebe M."/>
            <person name="Fang X."/>
        </authorList>
    </citation>
    <scope>NUCLEOTIDE SEQUENCE [LARGE SCALE GENOMIC DNA]</scope>
    <source>
        <strain evidence="12">cv. St1</strain>
    </source>
</reference>
<dbReference type="GO" id="GO:0000070">
    <property type="term" value="P:mitotic sister chromatid segregation"/>
    <property type="evidence" value="ECO:0007669"/>
    <property type="project" value="TreeGrafter"/>
</dbReference>
<name>A0A1Q3B7C3_CEPFO</name>